<dbReference type="Gene3D" id="3.30.10.10">
    <property type="entry name" value="Trypsin Inhibitor V, subunit A"/>
    <property type="match status" value="1"/>
</dbReference>
<dbReference type="InterPro" id="IPR036354">
    <property type="entry name" value="Prot_inh_pot1_sf"/>
</dbReference>
<keyword evidence="3" id="KW-0722">Serine protease inhibitor</keyword>
<dbReference type="EMBL" id="KI632344">
    <property type="protein sequence ID" value="EYU17889.1"/>
    <property type="molecule type" value="Genomic_DNA"/>
</dbReference>
<dbReference type="Proteomes" id="UP000030748">
    <property type="component" value="Unassembled WGS sequence"/>
</dbReference>
<keyword evidence="5" id="KW-1185">Reference proteome</keyword>
<dbReference type="InterPro" id="IPR000864">
    <property type="entry name" value="Prot_inh_pot1"/>
</dbReference>
<dbReference type="PANTHER" id="PTHR33091:SF109">
    <property type="entry name" value="PROTEINASE INHIBITOR"/>
    <property type="match status" value="1"/>
</dbReference>
<gene>
    <name evidence="4" type="ORF">MIMGU_mgv1a022666mg</name>
</gene>
<dbReference type="GO" id="GO:0004867">
    <property type="term" value="F:serine-type endopeptidase inhibitor activity"/>
    <property type="evidence" value="ECO:0007669"/>
    <property type="project" value="UniProtKB-KW"/>
</dbReference>
<evidence type="ECO:0000256" key="3">
    <source>
        <dbReference type="ARBA" id="ARBA00022900"/>
    </source>
</evidence>
<organism evidence="4 5">
    <name type="scientific">Erythranthe guttata</name>
    <name type="common">Yellow monkey flower</name>
    <name type="synonym">Mimulus guttatus</name>
    <dbReference type="NCBI Taxonomy" id="4155"/>
    <lineage>
        <taxon>Eukaryota</taxon>
        <taxon>Viridiplantae</taxon>
        <taxon>Streptophyta</taxon>
        <taxon>Embryophyta</taxon>
        <taxon>Tracheophyta</taxon>
        <taxon>Spermatophyta</taxon>
        <taxon>Magnoliopsida</taxon>
        <taxon>eudicotyledons</taxon>
        <taxon>Gunneridae</taxon>
        <taxon>Pentapetalae</taxon>
        <taxon>asterids</taxon>
        <taxon>lamiids</taxon>
        <taxon>Lamiales</taxon>
        <taxon>Phrymaceae</taxon>
        <taxon>Erythranthe</taxon>
    </lineage>
</organism>
<dbReference type="Pfam" id="PF00280">
    <property type="entry name" value="potato_inhibit"/>
    <property type="match status" value="1"/>
</dbReference>
<proteinExistence type="inferred from homology"/>
<sequence>MADCPGKNFWPELLGANGDAAAAVIERQNPNVNAVVSTNPTPTTRDFRCDRVWVWVNANGVVLRAPRAG</sequence>
<comment type="similarity">
    <text evidence="1">Belongs to the protease inhibitor I13 (potato type I serine protease inhibitor) family.</text>
</comment>
<evidence type="ECO:0000256" key="1">
    <source>
        <dbReference type="ARBA" id="ARBA00008210"/>
    </source>
</evidence>
<dbReference type="GO" id="GO:0009611">
    <property type="term" value="P:response to wounding"/>
    <property type="evidence" value="ECO:0007669"/>
    <property type="project" value="InterPro"/>
</dbReference>
<dbReference type="PROSITE" id="PS00285">
    <property type="entry name" value="POTATO_INHIBITOR"/>
    <property type="match status" value="1"/>
</dbReference>
<evidence type="ECO:0008006" key="6">
    <source>
        <dbReference type="Google" id="ProtNLM"/>
    </source>
</evidence>
<protein>
    <recommendedName>
        <fullName evidence="6">Proteinase inhibitor</fullName>
    </recommendedName>
</protein>
<evidence type="ECO:0000256" key="2">
    <source>
        <dbReference type="ARBA" id="ARBA00022690"/>
    </source>
</evidence>
<evidence type="ECO:0000313" key="5">
    <source>
        <dbReference type="Proteomes" id="UP000030748"/>
    </source>
</evidence>
<accession>A0A022PQY9</accession>
<dbReference type="SUPFAM" id="SSF54654">
    <property type="entry name" value="CI-2 family of serine protease inhibitors"/>
    <property type="match status" value="1"/>
</dbReference>
<dbReference type="eggNOG" id="ENOG502SU6V">
    <property type="taxonomic scope" value="Eukaryota"/>
</dbReference>
<dbReference type="AlphaFoldDB" id="A0A022PQY9"/>
<reference evidence="4 5" key="1">
    <citation type="journal article" date="2013" name="Proc. Natl. Acad. Sci. U.S.A.">
        <title>Fine-scale variation in meiotic recombination in Mimulus inferred from population shotgun sequencing.</title>
        <authorList>
            <person name="Hellsten U."/>
            <person name="Wright K.M."/>
            <person name="Jenkins J."/>
            <person name="Shu S."/>
            <person name="Yuan Y."/>
            <person name="Wessler S.R."/>
            <person name="Schmutz J."/>
            <person name="Willis J.H."/>
            <person name="Rokhsar D.S."/>
        </authorList>
    </citation>
    <scope>NUCLEOTIDE SEQUENCE [LARGE SCALE GENOMIC DNA]</scope>
    <source>
        <strain evidence="5">cv. DUN x IM62</strain>
    </source>
</reference>
<dbReference type="STRING" id="4155.A0A022PQY9"/>
<evidence type="ECO:0000313" key="4">
    <source>
        <dbReference type="EMBL" id="EYU17889.1"/>
    </source>
</evidence>
<dbReference type="PANTHER" id="PTHR33091">
    <property type="entry name" value="PROTEIN, PUTATIVE, EXPRESSED-RELATED"/>
    <property type="match status" value="1"/>
</dbReference>
<name>A0A022PQY9_ERYGU</name>
<dbReference type="PhylomeDB" id="A0A022PQY9"/>
<keyword evidence="2" id="KW-0646">Protease inhibitor</keyword>